<proteinExistence type="predicted"/>
<organism evidence="2 3">
    <name type="scientific">Trichomalopsis sarcophagae</name>
    <dbReference type="NCBI Taxonomy" id="543379"/>
    <lineage>
        <taxon>Eukaryota</taxon>
        <taxon>Metazoa</taxon>
        <taxon>Ecdysozoa</taxon>
        <taxon>Arthropoda</taxon>
        <taxon>Hexapoda</taxon>
        <taxon>Insecta</taxon>
        <taxon>Pterygota</taxon>
        <taxon>Neoptera</taxon>
        <taxon>Endopterygota</taxon>
        <taxon>Hymenoptera</taxon>
        <taxon>Apocrita</taxon>
        <taxon>Proctotrupomorpha</taxon>
        <taxon>Chalcidoidea</taxon>
        <taxon>Pteromalidae</taxon>
        <taxon>Pteromalinae</taxon>
        <taxon>Trichomalopsis</taxon>
    </lineage>
</organism>
<feature type="transmembrane region" description="Helical" evidence="1">
    <location>
        <begin position="168"/>
        <end position="187"/>
    </location>
</feature>
<feature type="transmembrane region" description="Helical" evidence="1">
    <location>
        <begin position="50"/>
        <end position="73"/>
    </location>
</feature>
<feature type="transmembrane region" description="Helical" evidence="1">
    <location>
        <begin position="223"/>
        <end position="247"/>
    </location>
</feature>
<evidence type="ECO:0008006" key="4">
    <source>
        <dbReference type="Google" id="ProtNLM"/>
    </source>
</evidence>
<feature type="transmembrane region" description="Helical" evidence="1">
    <location>
        <begin position="105"/>
        <end position="125"/>
    </location>
</feature>
<accession>A0A232EP96</accession>
<keyword evidence="1" id="KW-0812">Transmembrane</keyword>
<reference evidence="2 3" key="1">
    <citation type="journal article" date="2017" name="Curr. Biol.">
        <title>The Evolution of Venom by Co-option of Single-Copy Genes.</title>
        <authorList>
            <person name="Martinson E.O."/>
            <person name="Mrinalini"/>
            <person name="Kelkar Y.D."/>
            <person name="Chang C.H."/>
            <person name="Werren J.H."/>
        </authorList>
    </citation>
    <scope>NUCLEOTIDE SEQUENCE [LARGE SCALE GENOMIC DNA]</scope>
    <source>
        <strain evidence="2 3">Alberta</strain>
        <tissue evidence="2">Whole body</tissue>
    </source>
</reference>
<keyword evidence="3" id="KW-1185">Reference proteome</keyword>
<protein>
    <recommendedName>
        <fullName evidence="4">Odorant receptor</fullName>
    </recommendedName>
</protein>
<evidence type="ECO:0000256" key="1">
    <source>
        <dbReference type="SAM" id="Phobius"/>
    </source>
</evidence>
<feature type="transmembrane region" description="Helical" evidence="1">
    <location>
        <begin position="25"/>
        <end position="44"/>
    </location>
</feature>
<keyword evidence="1" id="KW-0472">Membrane</keyword>
<dbReference type="Proteomes" id="UP000215335">
    <property type="component" value="Unassembled WGS sequence"/>
</dbReference>
<evidence type="ECO:0000313" key="3">
    <source>
        <dbReference type="Proteomes" id="UP000215335"/>
    </source>
</evidence>
<dbReference type="EMBL" id="NNAY01002995">
    <property type="protein sequence ID" value="OXU20152.1"/>
    <property type="molecule type" value="Genomic_DNA"/>
</dbReference>
<feature type="transmembrane region" description="Helical" evidence="1">
    <location>
        <begin position="295"/>
        <end position="315"/>
    </location>
</feature>
<evidence type="ECO:0000313" key="2">
    <source>
        <dbReference type="EMBL" id="OXU20152.1"/>
    </source>
</evidence>
<keyword evidence="1" id="KW-1133">Transmembrane helix</keyword>
<name>A0A232EP96_9HYME</name>
<gene>
    <name evidence="2" type="ORF">TSAR_007396</name>
</gene>
<feature type="transmembrane region" description="Helical" evidence="1">
    <location>
        <begin position="253"/>
        <end position="274"/>
    </location>
</feature>
<dbReference type="AlphaFoldDB" id="A0A232EP96"/>
<comment type="caution">
    <text evidence="2">The sequence shown here is derived from an EMBL/GenBank/DDBJ whole genome shotgun (WGS) entry which is preliminary data.</text>
</comment>
<sequence>MKILGTWPVHRRHNKFFTCLNHGLWWFYVVNHMMLLLPTMQTFYNTTKDIISASYSLIEITGIVESMVILIIFKLQGSRIQLLLQIIKNQIVVKKPKPALNSRNVHASVFAIIAVLYVTVVYMYIHKPATLINKGFIMTTCYAFPTEDIRTKIAIYCNQLIALMHTSVVLVTDGVVVLFIYTCAIKLKTLEIRLKKAPDWTKLKYDIAEHQTILLLIEETNSLAGILVVKTVICFMSYSISAGVQIINNGDMIFTVYSIAFSTPNIVKVKSLIIMRCQKVPKIYVNGLMVALDRAYLRSISYATFSYFMTIRAIVSK</sequence>